<reference evidence="2 3" key="1">
    <citation type="submission" date="2017-08" db="EMBL/GenBank/DDBJ databases">
        <title>Acidophilic green algal genome provides insights into adaptation to an acidic environment.</title>
        <authorList>
            <person name="Hirooka S."/>
            <person name="Hirose Y."/>
            <person name="Kanesaki Y."/>
            <person name="Higuchi S."/>
            <person name="Fujiwara T."/>
            <person name="Onuma R."/>
            <person name="Era A."/>
            <person name="Ohbayashi R."/>
            <person name="Uzuka A."/>
            <person name="Nozaki H."/>
            <person name="Yoshikawa H."/>
            <person name="Miyagishima S.Y."/>
        </authorList>
    </citation>
    <scope>NUCLEOTIDE SEQUENCE [LARGE SCALE GENOMIC DNA]</scope>
    <source>
        <strain evidence="2 3">NIES-2499</strain>
    </source>
</reference>
<dbReference type="InterPro" id="IPR051207">
    <property type="entry name" value="ComplexI_NDUFA9_subunit"/>
</dbReference>
<dbReference type="OrthoDB" id="276721at2759"/>
<dbReference type="PANTHER" id="PTHR12126:SF16">
    <property type="entry name" value="MIOREX COMPLEX COMPONENT 2"/>
    <property type="match status" value="1"/>
</dbReference>
<evidence type="ECO:0000313" key="3">
    <source>
        <dbReference type="Proteomes" id="UP000232323"/>
    </source>
</evidence>
<dbReference type="InterPro" id="IPR036291">
    <property type="entry name" value="NAD(P)-bd_dom_sf"/>
</dbReference>
<dbReference type="STRING" id="1157962.A0A250XFT6"/>
<dbReference type="GO" id="GO:0044877">
    <property type="term" value="F:protein-containing complex binding"/>
    <property type="evidence" value="ECO:0007669"/>
    <property type="project" value="TreeGrafter"/>
</dbReference>
<dbReference type="Proteomes" id="UP000232323">
    <property type="component" value="Unassembled WGS sequence"/>
</dbReference>
<sequence>MNVFFKDIPCGVMSVLEPRTLHLANKALKFLRSTSNYDMRRISSCAFTQASHPGSDTRADKKGSAESLPGITVVVLGGRGFVGSQICKAALESGMKVVSISRSGTAPLTQEPWARDVEWARGNVLEPQTYLGHLQGASAVISCVGGFGNQAEMLKVNGTANVVAVETAKAVGVPRYVFVSATIPKIPGLGMILGGYINGKTMAEEAVRKHFPDSGVCLRPGVVYGDRIISNSLTLPLGYVFQPVERLLLRVPQTWVNLPLIGGLFVPPISAAALARAAVAAASDASVSPGIMDVPMLQKYK</sequence>
<dbReference type="Pfam" id="PF13460">
    <property type="entry name" value="NAD_binding_10"/>
    <property type="match status" value="1"/>
</dbReference>
<dbReference type="PANTHER" id="PTHR12126">
    <property type="entry name" value="NADH-UBIQUINONE OXIDOREDUCTASE 39 KDA SUBUNIT-RELATED"/>
    <property type="match status" value="1"/>
</dbReference>
<proteinExistence type="predicted"/>
<protein>
    <recommendedName>
        <fullName evidence="1">NAD(P)-binding domain-containing protein</fullName>
    </recommendedName>
</protein>
<accession>A0A250XFT6</accession>
<dbReference type="AlphaFoldDB" id="A0A250XFT6"/>
<evidence type="ECO:0000259" key="1">
    <source>
        <dbReference type="Pfam" id="PF13460"/>
    </source>
</evidence>
<name>A0A250XFT6_9CHLO</name>
<comment type="caution">
    <text evidence="2">The sequence shown here is derived from an EMBL/GenBank/DDBJ whole genome shotgun (WGS) entry which is preliminary data.</text>
</comment>
<dbReference type="InterPro" id="IPR016040">
    <property type="entry name" value="NAD(P)-bd_dom"/>
</dbReference>
<evidence type="ECO:0000313" key="2">
    <source>
        <dbReference type="EMBL" id="GAX81945.1"/>
    </source>
</evidence>
<dbReference type="EMBL" id="BEGY01000073">
    <property type="protein sequence ID" value="GAX81945.1"/>
    <property type="molecule type" value="Genomic_DNA"/>
</dbReference>
<keyword evidence="3" id="KW-1185">Reference proteome</keyword>
<dbReference type="SUPFAM" id="SSF51735">
    <property type="entry name" value="NAD(P)-binding Rossmann-fold domains"/>
    <property type="match status" value="1"/>
</dbReference>
<gene>
    <name evidence="2" type="ORF">CEUSTIGMA_g9373.t1</name>
</gene>
<organism evidence="2 3">
    <name type="scientific">Chlamydomonas eustigma</name>
    <dbReference type="NCBI Taxonomy" id="1157962"/>
    <lineage>
        <taxon>Eukaryota</taxon>
        <taxon>Viridiplantae</taxon>
        <taxon>Chlorophyta</taxon>
        <taxon>core chlorophytes</taxon>
        <taxon>Chlorophyceae</taxon>
        <taxon>CS clade</taxon>
        <taxon>Chlamydomonadales</taxon>
        <taxon>Chlamydomonadaceae</taxon>
        <taxon>Chlamydomonas</taxon>
    </lineage>
</organism>
<dbReference type="GO" id="GO:0005739">
    <property type="term" value="C:mitochondrion"/>
    <property type="evidence" value="ECO:0007669"/>
    <property type="project" value="TreeGrafter"/>
</dbReference>
<feature type="domain" description="NAD(P)-binding" evidence="1">
    <location>
        <begin position="77"/>
        <end position="211"/>
    </location>
</feature>
<dbReference type="Gene3D" id="3.40.50.720">
    <property type="entry name" value="NAD(P)-binding Rossmann-like Domain"/>
    <property type="match status" value="1"/>
</dbReference>